<dbReference type="GO" id="GO:0019915">
    <property type="term" value="P:lipid storage"/>
    <property type="evidence" value="ECO:0007669"/>
    <property type="project" value="TreeGrafter"/>
</dbReference>
<evidence type="ECO:0000256" key="7">
    <source>
        <dbReference type="ARBA" id="ARBA00023136"/>
    </source>
</evidence>
<comment type="similarity">
    <text evidence="3">Belongs to the oleosin family.</text>
</comment>
<dbReference type="EMBL" id="MTKT01005615">
    <property type="protein sequence ID" value="OWM65163.1"/>
    <property type="molecule type" value="Genomic_DNA"/>
</dbReference>
<dbReference type="EMBL" id="PGOL01002963">
    <property type="protein sequence ID" value="PKI43894.1"/>
    <property type="molecule type" value="Genomic_DNA"/>
</dbReference>
<protein>
    <submittedName>
        <fullName evidence="10">Uncharacterized protein</fullName>
    </submittedName>
</protein>
<evidence type="ECO:0000313" key="11">
    <source>
        <dbReference type="EMBL" id="PKI43894.1"/>
    </source>
</evidence>
<evidence type="ECO:0000256" key="9">
    <source>
        <dbReference type="SAM" id="Phobius"/>
    </source>
</evidence>
<keyword evidence="5 9" id="KW-0812">Transmembrane</keyword>
<dbReference type="OrthoDB" id="2016943at2759"/>
<dbReference type="Pfam" id="PF01277">
    <property type="entry name" value="Oleosin"/>
    <property type="match status" value="1"/>
</dbReference>
<dbReference type="AlphaFoldDB" id="A0A218VXW7"/>
<evidence type="ECO:0000256" key="8">
    <source>
        <dbReference type="SAM" id="MobiDB-lite"/>
    </source>
</evidence>
<comment type="subcellular location">
    <subcellularLocation>
        <location evidence="2">Lipid droplet</location>
    </subcellularLocation>
    <subcellularLocation>
        <location evidence="1">Membrane</location>
        <topology evidence="1">Multi-pass membrane protein</topology>
    </subcellularLocation>
</comment>
<reference evidence="11 13" key="3">
    <citation type="submission" date="2017-11" db="EMBL/GenBank/DDBJ databases">
        <title>De-novo sequencing of pomegranate (Punica granatum L.) genome.</title>
        <authorList>
            <person name="Akparov Z."/>
            <person name="Amiraslanov A."/>
            <person name="Hajiyeva S."/>
            <person name="Abbasov M."/>
            <person name="Kaur K."/>
            <person name="Hamwieh A."/>
            <person name="Solovyev V."/>
            <person name="Salamov A."/>
            <person name="Braich B."/>
            <person name="Kosarev P."/>
            <person name="Mahmoud A."/>
            <person name="Hajiyev E."/>
            <person name="Babayeva S."/>
            <person name="Izzatullayeva V."/>
            <person name="Mammadov A."/>
            <person name="Mammadov A."/>
            <person name="Sharifova S."/>
            <person name="Ojaghi J."/>
            <person name="Eynullazada K."/>
            <person name="Bayramov B."/>
            <person name="Abdulazimova A."/>
            <person name="Shahmuradov I."/>
        </authorList>
    </citation>
    <scope>NUCLEOTIDE SEQUENCE [LARGE SCALE GENOMIC DNA]</scope>
    <source>
        <strain evidence="11">AG2017</strain>
        <strain evidence="13">cv. AG2017</strain>
        <tissue evidence="11">Leaf</tissue>
    </source>
</reference>
<organism evidence="10 12">
    <name type="scientific">Punica granatum</name>
    <name type="common">Pomegranate</name>
    <dbReference type="NCBI Taxonomy" id="22663"/>
    <lineage>
        <taxon>Eukaryota</taxon>
        <taxon>Viridiplantae</taxon>
        <taxon>Streptophyta</taxon>
        <taxon>Embryophyta</taxon>
        <taxon>Tracheophyta</taxon>
        <taxon>Spermatophyta</taxon>
        <taxon>Magnoliopsida</taxon>
        <taxon>eudicotyledons</taxon>
        <taxon>Gunneridae</taxon>
        <taxon>Pentapetalae</taxon>
        <taxon>rosids</taxon>
        <taxon>malvids</taxon>
        <taxon>Myrtales</taxon>
        <taxon>Lythraceae</taxon>
        <taxon>Punica</taxon>
    </lineage>
</organism>
<proteinExistence type="inferred from homology"/>
<dbReference type="GO" id="GO:0012511">
    <property type="term" value="C:monolayer-surrounded lipid storage body"/>
    <property type="evidence" value="ECO:0007669"/>
    <property type="project" value="InterPro"/>
</dbReference>
<feature type="transmembrane region" description="Helical" evidence="9">
    <location>
        <begin position="68"/>
        <end position="87"/>
    </location>
</feature>
<evidence type="ECO:0000256" key="5">
    <source>
        <dbReference type="ARBA" id="ARBA00022692"/>
    </source>
</evidence>
<name>A0A218VXW7_PUNGR</name>
<keyword evidence="13" id="KW-1185">Reference proteome</keyword>
<dbReference type="GO" id="GO:0009791">
    <property type="term" value="P:post-embryonic development"/>
    <property type="evidence" value="ECO:0007669"/>
    <property type="project" value="UniProtKB-ARBA"/>
</dbReference>
<evidence type="ECO:0000256" key="4">
    <source>
        <dbReference type="ARBA" id="ARBA00022677"/>
    </source>
</evidence>
<dbReference type="GO" id="GO:0048608">
    <property type="term" value="P:reproductive structure development"/>
    <property type="evidence" value="ECO:0007669"/>
    <property type="project" value="UniProtKB-ARBA"/>
</dbReference>
<accession>A0A218VXW7</accession>
<dbReference type="GeneID" id="116212991"/>
<gene>
    <name evidence="10" type="ORF">CDL15_Pgr008750</name>
    <name evidence="11" type="ORF">CRG98_035728</name>
</gene>
<evidence type="ECO:0000256" key="6">
    <source>
        <dbReference type="ARBA" id="ARBA00022989"/>
    </source>
</evidence>
<feature type="transmembrane region" description="Helical" evidence="9">
    <location>
        <begin position="93"/>
        <end position="118"/>
    </location>
</feature>
<evidence type="ECO:0000313" key="10">
    <source>
        <dbReference type="EMBL" id="OWM65163.1"/>
    </source>
</evidence>
<feature type="transmembrane region" description="Helical" evidence="9">
    <location>
        <begin position="44"/>
        <end position="61"/>
    </location>
</feature>
<feature type="region of interest" description="Disordered" evidence="8">
    <location>
        <begin position="1"/>
        <end position="28"/>
    </location>
</feature>
<dbReference type="GO" id="GO:0016020">
    <property type="term" value="C:membrane"/>
    <property type="evidence" value="ECO:0007669"/>
    <property type="project" value="UniProtKB-SubCell"/>
</dbReference>
<dbReference type="Proteomes" id="UP000197138">
    <property type="component" value="Unassembled WGS sequence"/>
</dbReference>
<evidence type="ECO:0000256" key="2">
    <source>
        <dbReference type="ARBA" id="ARBA00004502"/>
    </source>
</evidence>
<dbReference type="STRING" id="22663.A0A218VXW7"/>
<evidence type="ECO:0000256" key="3">
    <source>
        <dbReference type="ARBA" id="ARBA00010858"/>
    </source>
</evidence>
<comment type="caution">
    <text evidence="10">The sequence shown here is derived from an EMBL/GenBank/DDBJ whole genome shotgun (WGS) entry which is preliminary data.</text>
</comment>
<dbReference type="Proteomes" id="UP000233551">
    <property type="component" value="Unassembled WGS sequence"/>
</dbReference>
<reference evidence="10" key="2">
    <citation type="submission" date="2017-06" db="EMBL/GenBank/DDBJ databases">
        <title>The pomegranate genome and the genomics of punicalagin biosynthesis.</title>
        <authorList>
            <person name="Xu C."/>
        </authorList>
    </citation>
    <scope>NUCLEOTIDE SEQUENCE [LARGE SCALE GENOMIC DNA]</scope>
    <source>
        <tissue evidence="10">Fresh leaf</tissue>
    </source>
</reference>
<dbReference type="PANTHER" id="PTHR33203">
    <property type="entry name" value="OLEOSIN"/>
    <property type="match status" value="1"/>
</dbReference>
<keyword evidence="6 9" id="KW-1133">Transmembrane helix</keyword>
<reference evidence="12" key="1">
    <citation type="journal article" date="2017" name="Plant J.">
        <title>The pomegranate (Punica granatum L.) genome and the genomics of punicalagin biosynthesis.</title>
        <authorList>
            <person name="Qin G."/>
            <person name="Xu C."/>
            <person name="Ming R."/>
            <person name="Tang H."/>
            <person name="Guyot R."/>
            <person name="Kramer E.M."/>
            <person name="Hu Y."/>
            <person name="Yi X."/>
            <person name="Qi Y."/>
            <person name="Xu X."/>
            <person name="Gao Z."/>
            <person name="Pan H."/>
            <person name="Jian J."/>
            <person name="Tian Y."/>
            <person name="Yue Z."/>
            <person name="Xu Y."/>
        </authorList>
    </citation>
    <scope>NUCLEOTIDE SEQUENCE [LARGE SCALE GENOMIC DNA]</scope>
    <source>
        <strain evidence="12">cv. Dabenzi</strain>
    </source>
</reference>
<evidence type="ECO:0000313" key="12">
    <source>
        <dbReference type="Proteomes" id="UP000197138"/>
    </source>
</evidence>
<keyword evidence="4" id="KW-0551">Lipid droplet</keyword>
<dbReference type="InterPro" id="IPR000136">
    <property type="entry name" value="Oleosin"/>
</dbReference>
<evidence type="ECO:0000313" key="13">
    <source>
        <dbReference type="Proteomes" id="UP000233551"/>
    </source>
</evidence>
<evidence type="ECO:0000256" key="1">
    <source>
        <dbReference type="ARBA" id="ARBA00004141"/>
    </source>
</evidence>
<keyword evidence="7 9" id="KW-0472">Membrane</keyword>
<dbReference type="PANTHER" id="PTHR33203:SF4">
    <property type="entry name" value="F27J15.22"/>
    <property type="match status" value="1"/>
</dbReference>
<sequence length="168" mass="18005">MAERHSSPGQQPGVGQKAPQSRPAQGGGPVLRKFHEHASSPTQLIGFLALIVSGGILLLLTGLTATGLVMSLIFFTPLLIISSPIWFPVCTVIFIGITWTLSMCGFGVAVLAGVSWLYRYFKGFNPPGSGQVDYARNRIYDTASHMKDYAREYGGYLQSKAKDAAPGA</sequence>